<accession>A0A9D4RU65</accession>
<gene>
    <name evidence="1" type="ORF">DPMN_005718</name>
</gene>
<organism evidence="1 2">
    <name type="scientific">Dreissena polymorpha</name>
    <name type="common">Zebra mussel</name>
    <name type="synonym">Mytilus polymorpha</name>
    <dbReference type="NCBI Taxonomy" id="45954"/>
    <lineage>
        <taxon>Eukaryota</taxon>
        <taxon>Metazoa</taxon>
        <taxon>Spiralia</taxon>
        <taxon>Lophotrochozoa</taxon>
        <taxon>Mollusca</taxon>
        <taxon>Bivalvia</taxon>
        <taxon>Autobranchia</taxon>
        <taxon>Heteroconchia</taxon>
        <taxon>Euheterodonta</taxon>
        <taxon>Imparidentia</taxon>
        <taxon>Neoheterodontei</taxon>
        <taxon>Myida</taxon>
        <taxon>Dreissenoidea</taxon>
        <taxon>Dreissenidae</taxon>
        <taxon>Dreissena</taxon>
    </lineage>
</organism>
<reference evidence="1" key="1">
    <citation type="journal article" date="2019" name="bioRxiv">
        <title>The Genome of the Zebra Mussel, Dreissena polymorpha: A Resource for Invasive Species Research.</title>
        <authorList>
            <person name="McCartney M.A."/>
            <person name="Auch B."/>
            <person name="Kono T."/>
            <person name="Mallez S."/>
            <person name="Zhang Y."/>
            <person name="Obille A."/>
            <person name="Becker A."/>
            <person name="Abrahante J.E."/>
            <person name="Garbe J."/>
            <person name="Badalamenti J.P."/>
            <person name="Herman A."/>
            <person name="Mangelson H."/>
            <person name="Liachko I."/>
            <person name="Sullivan S."/>
            <person name="Sone E.D."/>
            <person name="Koren S."/>
            <person name="Silverstein K.A.T."/>
            <person name="Beckman K.B."/>
            <person name="Gohl D.M."/>
        </authorList>
    </citation>
    <scope>NUCLEOTIDE SEQUENCE</scope>
    <source>
        <strain evidence="1">Duluth1</strain>
        <tissue evidence="1">Whole animal</tissue>
    </source>
</reference>
<name>A0A9D4RU65_DREPO</name>
<proteinExistence type="predicted"/>
<comment type="caution">
    <text evidence="1">The sequence shown here is derived from an EMBL/GenBank/DDBJ whole genome shotgun (WGS) entry which is preliminary data.</text>
</comment>
<evidence type="ECO:0000313" key="2">
    <source>
        <dbReference type="Proteomes" id="UP000828390"/>
    </source>
</evidence>
<sequence length="133" mass="15284">MNMSIHMSKCSHKPVQSCDKNVRVFIYSQKWGKMFRYFGRRHNDHHVFFIGPVNTEKPQTTISYNKVTDFYQEMLSIALGDTYLFPCCPLATPHRYIWMPTNGSGFGGHGCLCVRLIACRRLVLVGYLVICVG</sequence>
<keyword evidence="2" id="KW-1185">Reference proteome</keyword>
<evidence type="ECO:0000313" key="1">
    <source>
        <dbReference type="EMBL" id="KAH3881791.1"/>
    </source>
</evidence>
<protein>
    <submittedName>
        <fullName evidence="1">Uncharacterized protein</fullName>
    </submittedName>
</protein>
<dbReference type="EMBL" id="JAIWYP010000001">
    <property type="protein sequence ID" value="KAH3881791.1"/>
    <property type="molecule type" value="Genomic_DNA"/>
</dbReference>
<dbReference type="Proteomes" id="UP000828390">
    <property type="component" value="Unassembled WGS sequence"/>
</dbReference>
<reference evidence="1" key="2">
    <citation type="submission" date="2020-11" db="EMBL/GenBank/DDBJ databases">
        <authorList>
            <person name="McCartney M.A."/>
            <person name="Auch B."/>
            <person name="Kono T."/>
            <person name="Mallez S."/>
            <person name="Becker A."/>
            <person name="Gohl D.M."/>
            <person name="Silverstein K.A.T."/>
            <person name="Koren S."/>
            <person name="Bechman K.B."/>
            <person name="Herman A."/>
            <person name="Abrahante J.E."/>
            <person name="Garbe J."/>
        </authorList>
    </citation>
    <scope>NUCLEOTIDE SEQUENCE</scope>
    <source>
        <strain evidence="1">Duluth1</strain>
        <tissue evidence="1">Whole animal</tissue>
    </source>
</reference>
<dbReference type="AlphaFoldDB" id="A0A9D4RU65"/>